<feature type="transmembrane region" description="Helical" evidence="13">
    <location>
        <begin position="143"/>
        <end position="160"/>
    </location>
</feature>
<dbReference type="PANTHER" id="PTHR30529:SF7">
    <property type="entry name" value="CYTOCHROME B561 BACTERIAL_NI-HYDROGENASE DOMAIN-CONTAINING PROTEIN"/>
    <property type="match status" value="1"/>
</dbReference>
<dbReference type="EMBL" id="SLZR01000002">
    <property type="protein sequence ID" value="TCS43274.1"/>
    <property type="molecule type" value="Genomic_DNA"/>
</dbReference>
<reference evidence="15 16" key="1">
    <citation type="submission" date="2019-03" db="EMBL/GenBank/DDBJ databases">
        <title>Genomic Encyclopedia of Archaeal and Bacterial Type Strains, Phase II (KMG-II): from individual species to whole genera.</title>
        <authorList>
            <person name="Goeker M."/>
        </authorList>
    </citation>
    <scope>NUCLEOTIDE SEQUENCE [LARGE SCALE GENOMIC DNA]</scope>
    <source>
        <strain evidence="15 16">DSM 15388</strain>
    </source>
</reference>
<evidence type="ECO:0000256" key="10">
    <source>
        <dbReference type="ARBA" id="ARBA00023004"/>
    </source>
</evidence>
<evidence type="ECO:0000256" key="8">
    <source>
        <dbReference type="ARBA" id="ARBA00022982"/>
    </source>
</evidence>
<dbReference type="GO" id="GO:0005886">
    <property type="term" value="C:plasma membrane"/>
    <property type="evidence" value="ECO:0007669"/>
    <property type="project" value="UniProtKB-SubCell"/>
</dbReference>
<proteinExistence type="inferred from homology"/>
<evidence type="ECO:0000256" key="3">
    <source>
        <dbReference type="ARBA" id="ARBA00022448"/>
    </source>
</evidence>
<gene>
    <name evidence="15" type="ORF">BCF53_102300</name>
</gene>
<evidence type="ECO:0000313" key="16">
    <source>
        <dbReference type="Proteomes" id="UP000295793"/>
    </source>
</evidence>
<keyword evidence="6 13" id="KW-0812">Transmembrane</keyword>
<dbReference type="InterPro" id="IPR016174">
    <property type="entry name" value="Di-haem_cyt_TM"/>
</dbReference>
<dbReference type="SUPFAM" id="SSF81342">
    <property type="entry name" value="Transmembrane di-heme cytochromes"/>
    <property type="match status" value="1"/>
</dbReference>
<keyword evidence="7" id="KW-0479">Metal-binding</keyword>
<evidence type="ECO:0000256" key="13">
    <source>
        <dbReference type="SAM" id="Phobius"/>
    </source>
</evidence>
<evidence type="ECO:0000256" key="1">
    <source>
        <dbReference type="ARBA" id="ARBA00001970"/>
    </source>
</evidence>
<feature type="domain" description="Cytochrome b561 bacterial/Ni-hydrogenase" evidence="14">
    <location>
        <begin position="6"/>
        <end position="176"/>
    </location>
</feature>
<dbReference type="GO" id="GO:0020037">
    <property type="term" value="F:heme binding"/>
    <property type="evidence" value="ECO:0007669"/>
    <property type="project" value="TreeGrafter"/>
</dbReference>
<evidence type="ECO:0000256" key="12">
    <source>
        <dbReference type="ARBA" id="ARBA00037975"/>
    </source>
</evidence>
<protein>
    <submittedName>
        <fullName evidence="15">Cytochrome b561</fullName>
    </submittedName>
</protein>
<evidence type="ECO:0000256" key="7">
    <source>
        <dbReference type="ARBA" id="ARBA00022723"/>
    </source>
</evidence>
<keyword evidence="3" id="KW-0813">Transport</keyword>
<keyword evidence="16" id="KW-1185">Reference proteome</keyword>
<evidence type="ECO:0000256" key="5">
    <source>
        <dbReference type="ARBA" id="ARBA00022617"/>
    </source>
</evidence>
<evidence type="ECO:0000256" key="2">
    <source>
        <dbReference type="ARBA" id="ARBA00004651"/>
    </source>
</evidence>
<dbReference type="GO" id="GO:0046872">
    <property type="term" value="F:metal ion binding"/>
    <property type="evidence" value="ECO:0007669"/>
    <property type="project" value="UniProtKB-KW"/>
</dbReference>
<dbReference type="Proteomes" id="UP000295793">
    <property type="component" value="Unassembled WGS sequence"/>
</dbReference>
<keyword evidence="5" id="KW-0349">Heme</keyword>
<dbReference type="GO" id="GO:0022904">
    <property type="term" value="P:respiratory electron transport chain"/>
    <property type="evidence" value="ECO:0007669"/>
    <property type="project" value="InterPro"/>
</dbReference>
<comment type="caution">
    <text evidence="15">The sequence shown here is derived from an EMBL/GenBank/DDBJ whole genome shotgun (WGS) entry which is preliminary data.</text>
</comment>
<feature type="transmembrane region" description="Helical" evidence="13">
    <location>
        <begin position="12"/>
        <end position="35"/>
    </location>
</feature>
<keyword evidence="8" id="KW-0249">Electron transport</keyword>
<evidence type="ECO:0000256" key="11">
    <source>
        <dbReference type="ARBA" id="ARBA00023136"/>
    </source>
</evidence>
<dbReference type="Gene3D" id="1.20.950.20">
    <property type="entry name" value="Transmembrane di-heme cytochromes, Chain C"/>
    <property type="match status" value="1"/>
</dbReference>
<accession>A0A4R3IBB1</accession>
<sequence>MASYKRHSIPTIILHWLVALGMIGTATLGILVTSMERGPDQHTLMNIHKALGVLTLAFAVVRVIWRTREGKLESLGNMPRWQQIAAASTHGLLLFATLLIPISGLMISIGLGYSVTVFGLPFIPQTDLQIEWLSDLGYTLHGAAKYVLIAVVVAHAMAAIKHEVVNKDGTTLRMLGFGNKY</sequence>
<comment type="cofactor">
    <cofactor evidence="1">
        <name>heme b</name>
        <dbReference type="ChEBI" id="CHEBI:60344"/>
    </cofactor>
</comment>
<feature type="transmembrane region" description="Helical" evidence="13">
    <location>
        <begin position="92"/>
        <end position="123"/>
    </location>
</feature>
<comment type="subcellular location">
    <subcellularLocation>
        <location evidence="2">Cell membrane</location>
        <topology evidence="2">Multi-pass membrane protein</topology>
    </subcellularLocation>
</comment>
<evidence type="ECO:0000256" key="6">
    <source>
        <dbReference type="ARBA" id="ARBA00022692"/>
    </source>
</evidence>
<keyword evidence="11 13" id="KW-0472">Membrane</keyword>
<dbReference type="InterPro" id="IPR011577">
    <property type="entry name" value="Cyt_b561_bac/Ni-Hgenase"/>
</dbReference>
<evidence type="ECO:0000256" key="9">
    <source>
        <dbReference type="ARBA" id="ARBA00022989"/>
    </source>
</evidence>
<feature type="transmembrane region" description="Helical" evidence="13">
    <location>
        <begin position="47"/>
        <end position="65"/>
    </location>
</feature>
<dbReference type="PANTHER" id="PTHR30529">
    <property type="entry name" value="CYTOCHROME B561"/>
    <property type="match status" value="1"/>
</dbReference>
<keyword evidence="10" id="KW-0408">Iron</keyword>
<organism evidence="15 16">
    <name type="scientific">Reinekea marinisedimentorum</name>
    <dbReference type="NCBI Taxonomy" id="230495"/>
    <lineage>
        <taxon>Bacteria</taxon>
        <taxon>Pseudomonadati</taxon>
        <taxon>Pseudomonadota</taxon>
        <taxon>Gammaproteobacteria</taxon>
        <taxon>Oceanospirillales</taxon>
        <taxon>Saccharospirillaceae</taxon>
        <taxon>Reinekea</taxon>
    </lineage>
</organism>
<dbReference type="GO" id="GO:0009055">
    <property type="term" value="F:electron transfer activity"/>
    <property type="evidence" value="ECO:0007669"/>
    <property type="project" value="InterPro"/>
</dbReference>
<dbReference type="InterPro" id="IPR052168">
    <property type="entry name" value="Cytochrome_b561_oxidase"/>
</dbReference>
<dbReference type="Pfam" id="PF01292">
    <property type="entry name" value="Ni_hydr_CYTB"/>
    <property type="match status" value="1"/>
</dbReference>
<dbReference type="RefSeq" id="WP_165901800.1">
    <property type="nucleotide sequence ID" value="NZ_SLZR01000002.1"/>
</dbReference>
<name>A0A4R3IBB1_9GAMM</name>
<comment type="similarity">
    <text evidence="12">Belongs to the cytochrome b561 family.</text>
</comment>
<evidence type="ECO:0000256" key="4">
    <source>
        <dbReference type="ARBA" id="ARBA00022475"/>
    </source>
</evidence>
<keyword evidence="4" id="KW-1003">Cell membrane</keyword>
<dbReference type="AlphaFoldDB" id="A0A4R3IBB1"/>
<keyword evidence="9 13" id="KW-1133">Transmembrane helix</keyword>
<evidence type="ECO:0000259" key="14">
    <source>
        <dbReference type="Pfam" id="PF01292"/>
    </source>
</evidence>
<evidence type="ECO:0000313" key="15">
    <source>
        <dbReference type="EMBL" id="TCS43274.1"/>
    </source>
</evidence>